<comment type="caution">
    <text evidence="1">The sequence shown here is derived from an EMBL/GenBank/DDBJ whole genome shotgun (WGS) entry which is preliminary data.</text>
</comment>
<dbReference type="AlphaFoldDB" id="A0A315ENP7"/>
<gene>
    <name evidence="1" type="ORF">B9Z44_04065</name>
</gene>
<dbReference type="RefSeq" id="WP_108401773.1">
    <property type="nucleotide sequence ID" value="NZ_NESP01000001.1"/>
</dbReference>
<dbReference type="EMBL" id="NESP01000001">
    <property type="protein sequence ID" value="PUE58839.1"/>
    <property type="molecule type" value="Genomic_DNA"/>
</dbReference>
<name>A0A315ENP7_9BURK</name>
<keyword evidence="2" id="KW-1185">Reference proteome</keyword>
<proteinExistence type="predicted"/>
<evidence type="ECO:0008006" key="3">
    <source>
        <dbReference type="Google" id="ProtNLM"/>
    </source>
</evidence>
<evidence type="ECO:0000313" key="1">
    <source>
        <dbReference type="EMBL" id="PUE58839.1"/>
    </source>
</evidence>
<protein>
    <recommendedName>
        <fullName evidence="3">Porin</fullName>
    </recommendedName>
</protein>
<reference evidence="1 2" key="1">
    <citation type="submission" date="2017-04" db="EMBL/GenBank/DDBJ databases">
        <title>Unexpected and diverse lifestyles within the genus Limnohabitans.</title>
        <authorList>
            <person name="Kasalicky V."/>
            <person name="Mehrshad M."/>
            <person name="Andrei S.-A."/>
            <person name="Salcher M."/>
            <person name="Kratochvilova H."/>
            <person name="Simek K."/>
            <person name="Ghai R."/>
        </authorList>
    </citation>
    <scope>NUCLEOTIDE SEQUENCE [LARGE SCALE GENOMIC DNA]</scope>
    <source>
        <strain evidence="1 2">MWH-C5</strain>
    </source>
</reference>
<organism evidence="1 2">
    <name type="scientific">Limnohabitans curvus</name>
    <dbReference type="NCBI Taxonomy" id="323423"/>
    <lineage>
        <taxon>Bacteria</taxon>
        <taxon>Pseudomonadati</taxon>
        <taxon>Pseudomonadota</taxon>
        <taxon>Betaproteobacteria</taxon>
        <taxon>Burkholderiales</taxon>
        <taxon>Comamonadaceae</taxon>
        <taxon>Limnohabitans</taxon>
    </lineage>
</organism>
<accession>A0A315ENP7</accession>
<dbReference type="Proteomes" id="UP000251341">
    <property type="component" value="Unassembled WGS sequence"/>
</dbReference>
<sequence length="413" mass="47335">MFQFLSIFKTQRHWLGRLSVILLSGWANIHVAHATDTRLQDPYTDRPISFSVQMGADTWDLRTPEKSEAKLRGVDNLFLANSNTKWNYKNATAWVKTEGQWTIHSNLALTYKARGEQSVGLKLDDLHFDYHVSPKFGLRVGVVDYKTSWCRTYEVDSPWIRENDPFCTTQTTNSATLSAPGLQSYFIFTPSRYHIQTMLGVYRPKVFGYSPDEFSNVVNTNGIAVNHRWGWSLNVLNLENASEFRLSWLAAHQENNRDDGGYRAQRNSTWYLGVSFYPAEKVNLRASILSSKTNQKSLDSPPDYTQILDTTMLRESRSLELIYQLNGQNTLGLGVSRYIHNWDLVGMNGLESYTDPNYVKFVQRGTSVTWRHDWERGIYTSIQWTTSKNDQIYAHTAANAKGNGLGLRLGFSY</sequence>
<evidence type="ECO:0000313" key="2">
    <source>
        <dbReference type="Proteomes" id="UP000251341"/>
    </source>
</evidence>